<dbReference type="AlphaFoldDB" id="A0A1B9Y0L6"/>
<dbReference type="OrthoDB" id="1288644at2"/>
<proteinExistence type="predicted"/>
<comment type="caution">
    <text evidence="1">The sequence shown here is derived from an EMBL/GenBank/DDBJ whole genome shotgun (WGS) entry which is preliminary data.</text>
</comment>
<protein>
    <recommendedName>
        <fullName evidence="3">DUF4836 domain-containing protein</fullName>
    </recommendedName>
</protein>
<reference evidence="1 2" key="1">
    <citation type="submission" date="2016-06" db="EMBL/GenBank/DDBJ databases">
        <title>Draft Genome Sequence of Tenacibaculum soleae UCD-KL19.</title>
        <authorList>
            <person name="Eisen J.A."/>
            <person name="Coil D.A."/>
            <person name="Lujan K.M."/>
        </authorList>
    </citation>
    <scope>NUCLEOTIDE SEQUENCE [LARGE SCALE GENOMIC DNA]</scope>
    <source>
        <strain evidence="1 2">UCD-KL19</strain>
    </source>
</reference>
<evidence type="ECO:0000313" key="1">
    <source>
        <dbReference type="EMBL" id="OCK43332.1"/>
    </source>
</evidence>
<organism evidence="1 2">
    <name type="scientific">Tenacibaculum soleae</name>
    <dbReference type="NCBI Taxonomy" id="447689"/>
    <lineage>
        <taxon>Bacteria</taxon>
        <taxon>Pseudomonadati</taxon>
        <taxon>Bacteroidota</taxon>
        <taxon>Flavobacteriia</taxon>
        <taxon>Flavobacteriales</taxon>
        <taxon>Flavobacteriaceae</taxon>
        <taxon>Tenacibaculum</taxon>
    </lineage>
</organism>
<dbReference type="RefSeq" id="WP_068701578.1">
    <property type="nucleotide sequence ID" value="NZ_MAKX01000001.1"/>
</dbReference>
<dbReference type="EMBL" id="MAKX01000001">
    <property type="protein sequence ID" value="OCK43332.1"/>
    <property type="molecule type" value="Genomic_DNA"/>
</dbReference>
<dbReference type="Proteomes" id="UP000093186">
    <property type="component" value="Unassembled WGS sequence"/>
</dbReference>
<keyword evidence="2" id="KW-1185">Reference proteome</keyword>
<name>A0A1B9Y0L6_9FLAO</name>
<dbReference type="STRING" id="447689.BA195_01110"/>
<sequence>MKKIIAILLFVNTIVVLQAQKLENKIPNNADVVIMANADNLFDLISVSDVDENIIGKKILKNINRKREDKITSVSKAGFNIESNGYYFFQKSDSISYHTFLVELDDRALFESMLSERDIKKIRKEDGYNFIEGYNDLRIWNDKILLIVNGDKSRSYFKKHDERFEKLKEKGESIYSVRKRFAQLWTKKYAFSILENSTSNGIATNSSFQKGKKKGSVATLWVRNYGMLVSDLIGSFSRNLSSSMTYFMPKEGENIYGVEEVTANLFFNENNASITLDMAVSDDMSKSFKKIYNQKMNSTLINSFDHNKALAFWSVSMNTEELLKQYPTMINKMYGGIVPKFKEEISVVADLFSLLVDEAAIAKLVTGDALFVLNDFSEKEVSYTSYKYDENYKRKEVTKTKKTVVPDFTLMIGSEEKELLTKIFKLGQKHKTVTVSNNVFEFIKKSKDIPFNIYAVIKNDVLYITTSKVRAVNIEAGRINYKATKHGKLIKRNSSVIYTDVNALIKNMPTEWFGRDEKKMAGISKANVKDVSFRVSKLKGNKISSELRLNTKGKDENTLQLLFKIINDIAK</sequence>
<evidence type="ECO:0008006" key="3">
    <source>
        <dbReference type="Google" id="ProtNLM"/>
    </source>
</evidence>
<gene>
    <name evidence="1" type="ORF">BA195_01110</name>
</gene>
<evidence type="ECO:0000313" key="2">
    <source>
        <dbReference type="Proteomes" id="UP000093186"/>
    </source>
</evidence>
<accession>A0A1B9Y0L6</accession>